<dbReference type="SUPFAM" id="SSF53850">
    <property type="entry name" value="Periplasmic binding protein-like II"/>
    <property type="match status" value="1"/>
</dbReference>
<dbReference type="InterPro" id="IPR017783">
    <property type="entry name" value="ABC_choline_sub-bd"/>
</dbReference>
<dbReference type="InterPro" id="IPR007210">
    <property type="entry name" value="ABC_Gly_betaine_transp_sub-bd"/>
</dbReference>
<dbReference type="EMBL" id="CP002745">
    <property type="protein sequence ID" value="AEK62911.1"/>
    <property type="molecule type" value="Genomic_DNA"/>
</dbReference>
<protein>
    <submittedName>
        <fullName evidence="2">Substrate-binding region of ABC-type glycine betaine transport system</fullName>
    </submittedName>
</protein>
<dbReference type="GO" id="GO:0042597">
    <property type="term" value="C:periplasmic space"/>
    <property type="evidence" value="ECO:0007669"/>
    <property type="project" value="InterPro"/>
</dbReference>
<dbReference type="CDD" id="cd13640">
    <property type="entry name" value="PBP2_ChoX"/>
    <property type="match status" value="1"/>
</dbReference>
<dbReference type="NCBIfam" id="TIGR03414">
    <property type="entry name" value="ABC_choline_bnd"/>
    <property type="match status" value="1"/>
</dbReference>
<accession>G0ACN7</accession>
<organism evidence="2 3">
    <name type="scientific">Collimonas fungivorans (strain Ter331)</name>
    <dbReference type="NCBI Taxonomy" id="1005048"/>
    <lineage>
        <taxon>Bacteria</taxon>
        <taxon>Pseudomonadati</taxon>
        <taxon>Pseudomonadota</taxon>
        <taxon>Betaproteobacteria</taxon>
        <taxon>Burkholderiales</taxon>
        <taxon>Oxalobacteraceae</taxon>
        <taxon>Collimonas</taxon>
    </lineage>
</organism>
<sequence length="342" mass="36923">MRRRACPFHSTCTGACIGLSSLFQEKKAMKSFSLMVAGVGVACSLLAPVQAQEPKSCQTVRFADVGWTDIAATTGLASAVYEGLGYHTTKTIASVPITFAGVKNKQIDLFLGYWAPTMDPIIAPFVKEKSLKVLATPNLTGAKYTLAVPTYAYDAGLKTFADIAKFSKELDGKIYGIEPGNDGNALIQGMISKNQFNLKNFKMVESSEAGMLIELGRAIKQKKWIVILGWEPHPMNVQQKISYLSGGDDVFGPNYGEAKVYTVAATDYATRCPNADKLAGNLQFSTGIENQLMGRIMDKSDPKTAAKEWLKKNPDVLEKLLAGVKTFDGKDGLPAVKASLGI</sequence>
<evidence type="ECO:0000313" key="2">
    <source>
        <dbReference type="EMBL" id="AEK62911.1"/>
    </source>
</evidence>
<keyword evidence="3" id="KW-1185">Reference proteome</keyword>
<dbReference type="GO" id="GO:0033265">
    <property type="term" value="F:choline binding"/>
    <property type="evidence" value="ECO:0007669"/>
    <property type="project" value="InterPro"/>
</dbReference>
<name>G0ACN7_COLFT</name>
<reference evidence="3" key="6">
    <citation type="submission" date="2011-05" db="EMBL/GenBank/DDBJ databases">
        <title>Complete sequence of Collimonas fungivorans Ter331.</title>
        <authorList>
            <person name="Leveau J.H."/>
        </authorList>
    </citation>
    <scope>NUCLEOTIDE SEQUENCE [LARGE SCALE GENOMIC DNA]</scope>
    <source>
        <strain evidence="3">Ter331</strain>
    </source>
</reference>
<dbReference type="GO" id="GO:0043190">
    <property type="term" value="C:ATP-binding cassette (ABC) transporter complex"/>
    <property type="evidence" value="ECO:0007669"/>
    <property type="project" value="InterPro"/>
</dbReference>
<feature type="domain" description="ABC-type glycine betaine transport system substrate-binding" evidence="1">
    <location>
        <begin position="59"/>
        <end position="312"/>
    </location>
</feature>
<gene>
    <name evidence="2" type="ordered locus">CFU_3086</name>
</gene>
<dbReference type="Proteomes" id="UP000008392">
    <property type="component" value="Chromosome"/>
</dbReference>
<reference evidence="2 3" key="4">
    <citation type="journal article" date="2010" name="Environ. Microbiol.">
        <title>The bacterial genus Collimonas: mycophagy, weathering and other adaptive solutions to life in oligotrophic soil environments.</title>
        <authorList>
            <person name="Leveau J.H."/>
            <person name="Uroz S."/>
            <person name="de Boer W."/>
        </authorList>
    </citation>
    <scope>NUCLEOTIDE SEQUENCE [LARGE SCALE GENOMIC DNA]</scope>
    <source>
        <strain evidence="2 3">Ter331</strain>
    </source>
</reference>
<dbReference type="AlphaFoldDB" id="G0ACN7"/>
<dbReference type="HOGENOM" id="CLU_008673_1_1_4"/>
<evidence type="ECO:0000259" key="1">
    <source>
        <dbReference type="Pfam" id="PF04069"/>
    </source>
</evidence>
<reference evidence="2 3" key="2">
    <citation type="journal article" date="2006" name="J. Microbiol. Methods">
        <title>Genomic flank-sequencing of plasposon insertion sites for rapid identification of functional genes.</title>
        <authorList>
            <person name="Leveau J.H."/>
            <person name="Gerards S."/>
            <person name="Fritsche K."/>
            <person name="Zondag G."/>
            <person name="van Veen J.A."/>
        </authorList>
    </citation>
    <scope>NUCLEOTIDE SEQUENCE [LARGE SCALE GENOMIC DNA]</scope>
    <source>
        <strain evidence="2 3">Ter331</strain>
    </source>
</reference>
<dbReference type="Pfam" id="PF04069">
    <property type="entry name" value="OpuAC"/>
    <property type="match status" value="1"/>
</dbReference>
<dbReference type="KEGG" id="cfu:CFU_3086"/>
<dbReference type="Gene3D" id="3.40.190.10">
    <property type="entry name" value="Periplasmic binding protein-like II"/>
    <property type="match status" value="1"/>
</dbReference>
<dbReference type="eggNOG" id="COG2113">
    <property type="taxonomic scope" value="Bacteria"/>
</dbReference>
<reference evidence="2 3" key="5">
    <citation type="journal article" date="2011" name="ISME J.">
        <title>Dual transcriptional profiling of a bacterial/fungal confrontation: Collimonas fungivorans versus Aspergillus niger.</title>
        <authorList>
            <person name="Mela F."/>
            <person name="Fritsche K."/>
            <person name="de Boer W."/>
            <person name="van Veen J.A."/>
            <person name="de Graaff L.H."/>
            <person name="van den Berg M."/>
            <person name="Leveau J.H."/>
        </authorList>
    </citation>
    <scope>NUCLEOTIDE SEQUENCE [LARGE SCALE GENOMIC DNA]</scope>
    <source>
        <strain evidence="2 3">Ter331</strain>
    </source>
</reference>
<dbReference type="GO" id="GO:0015871">
    <property type="term" value="P:choline transport"/>
    <property type="evidence" value="ECO:0007669"/>
    <property type="project" value="InterPro"/>
</dbReference>
<dbReference type="Gene3D" id="3.40.190.100">
    <property type="entry name" value="Glycine betaine-binding periplasmic protein, domain 2"/>
    <property type="match status" value="1"/>
</dbReference>
<dbReference type="GO" id="GO:0022857">
    <property type="term" value="F:transmembrane transporter activity"/>
    <property type="evidence" value="ECO:0007669"/>
    <property type="project" value="InterPro"/>
</dbReference>
<dbReference type="STRING" id="1005048.CFU_3086"/>
<evidence type="ECO:0000313" key="3">
    <source>
        <dbReference type="Proteomes" id="UP000008392"/>
    </source>
</evidence>
<reference evidence="2 3" key="3">
    <citation type="journal article" date="2008" name="FEMS Microbiol. Ecol.">
        <title>Identification and characterization of genes underlying chitinolysis in Collimonas fungivorans Ter331.</title>
        <authorList>
            <person name="Fritsche K."/>
            <person name="de Boer W."/>
            <person name="Gerards S."/>
            <person name="van den Berg M."/>
            <person name="van Veen J.A."/>
            <person name="Leveau J.H."/>
        </authorList>
    </citation>
    <scope>NUCLEOTIDE SEQUENCE [LARGE SCALE GENOMIC DNA]</scope>
    <source>
        <strain evidence="2 3">Ter331</strain>
    </source>
</reference>
<proteinExistence type="predicted"/>
<reference evidence="2 3" key="1">
    <citation type="journal article" date="2004" name="Environ. Microbiol.">
        <title>Phylogeny-function analysis of (meta)genomic libraries: screening for expression of ribosomal RNA genes by large-insert library fluorescent in situ hybridization (LIL-FISH).</title>
        <authorList>
            <person name="Leveau J.H."/>
            <person name="Gerards S."/>
            <person name="de Boer W."/>
            <person name="van Veen J.A."/>
        </authorList>
    </citation>
    <scope>NUCLEOTIDE SEQUENCE [LARGE SCALE GENOMIC DNA]</scope>
    <source>
        <strain evidence="2 3">Ter331</strain>
    </source>
</reference>